<dbReference type="InterPro" id="IPR011109">
    <property type="entry name" value="DNA_bind_recombinase_dom"/>
</dbReference>
<evidence type="ECO:0000259" key="7">
    <source>
        <dbReference type="PROSITE" id="PS51736"/>
    </source>
</evidence>
<keyword evidence="2" id="KW-0230">DNA invertase</keyword>
<dbReference type="Gene3D" id="3.90.1750.20">
    <property type="entry name" value="Putative Large Serine Recombinase, Chain B, Domain 2"/>
    <property type="match status" value="1"/>
</dbReference>
<dbReference type="PANTHER" id="PTHR30461:SF23">
    <property type="entry name" value="DNA RECOMBINASE-RELATED"/>
    <property type="match status" value="1"/>
</dbReference>
<dbReference type="PANTHER" id="PTHR30461">
    <property type="entry name" value="DNA-INVERTASE FROM LAMBDOID PROPHAGE"/>
    <property type="match status" value="1"/>
</dbReference>
<dbReference type="SMART" id="SM00857">
    <property type="entry name" value="Resolvase"/>
    <property type="match status" value="1"/>
</dbReference>
<dbReference type="SUPFAM" id="SSF53041">
    <property type="entry name" value="Resolvase-like"/>
    <property type="match status" value="1"/>
</dbReference>
<accession>A0A8S5RRG6</accession>
<feature type="active site" description="O-(5'-phospho-DNA)-serine intermediate" evidence="5 6">
    <location>
        <position position="21"/>
    </location>
</feature>
<organism evidence="9">
    <name type="scientific">Myoviridae sp. ct5xZ3</name>
    <dbReference type="NCBI Taxonomy" id="2827601"/>
    <lineage>
        <taxon>Viruses</taxon>
        <taxon>Duplodnaviria</taxon>
        <taxon>Heunggongvirae</taxon>
        <taxon>Uroviricota</taxon>
        <taxon>Caudoviricetes</taxon>
    </lineage>
</organism>
<dbReference type="EMBL" id="BK057794">
    <property type="protein sequence ID" value="DAE92087.1"/>
    <property type="molecule type" value="Genomic_DNA"/>
</dbReference>
<evidence type="ECO:0000256" key="3">
    <source>
        <dbReference type="ARBA" id="ARBA00023125"/>
    </source>
</evidence>
<dbReference type="Pfam" id="PF07508">
    <property type="entry name" value="Recombinase"/>
    <property type="match status" value="1"/>
</dbReference>
<evidence type="ECO:0000256" key="2">
    <source>
        <dbReference type="ARBA" id="ARBA00023100"/>
    </source>
</evidence>
<dbReference type="InterPro" id="IPR038109">
    <property type="entry name" value="DNA_bind_recomb_sf"/>
</dbReference>
<name>A0A8S5RRG6_9CAUD</name>
<protein>
    <submittedName>
        <fullName evidence="9">Integrase</fullName>
    </submittedName>
</protein>
<dbReference type="InterPro" id="IPR006119">
    <property type="entry name" value="Resolv_N"/>
</dbReference>
<keyword evidence="3" id="KW-0238">DNA-binding</keyword>
<dbReference type="InterPro" id="IPR006118">
    <property type="entry name" value="Recombinase_CS"/>
</dbReference>
<dbReference type="PROSITE" id="PS00397">
    <property type="entry name" value="RECOMBINASES_1"/>
    <property type="match status" value="1"/>
</dbReference>
<dbReference type="PROSITE" id="PS51737">
    <property type="entry name" value="RECOMBINASE_DNA_BIND"/>
    <property type="match status" value="1"/>
</dbReference>
<evidence type="ECO:0000256" key="1">
    <source>
        <dbReference type="ARBA" id="ARBA00022908"/>
    </source>
</evidence>
<dbReference type="GO" id="GO:0000150">
    <property type="term" value="F:DNA strand exchange activity"/>
    <property type="evidence" value="ECO:0007669"/>
    <property type="project" value="UniProtKB-KW"/>
</dbReference>
<keyword evidence="4" id="KW-0233">DNA recombination</keyword>
<dbReference type="InterPro" id="IPR036162">
    <property type="entry name" value="Resolvase-like_N_sf"/>
</dbReference>
<dbReference type="Gene3D" id="3.40.50.1390">
    <property type="entry name" value="Resolvase, N-terminal catalytic domain"/>
    <property type="match status" value="1"/>
</dbReference>
<feature type="domain" description="Recombinase" evidence="8">
    <location>
        <begin position="168"/>
        <end position="289"/>
    </location>
</feature>
<proteinExistence type="predicted"/>
<evidence type="ECO:0000259" key="8">
    <source>
        <dbReference type="PROSITE" id="PS51737"/>
    </source>
</evidence>
<dbReference type="InterPro" id="IPR050639">
    <property type="entry name" value="SSR_resolvase"/>
</dbReference>
<dbReference type="Pfam" id="PF00239">
    <property type="entry name" value="Resolvase"/>
    <property type="match status" value="1"/>
</dbReference>
<dbReference type="Pfam" id="PF13408">
    <property type="entry name" value="Zn_ribbon_recom"/>
    <property type="match status" value="1"/>
</dbReference>
<reference evidence="9" key="1">
    <citation type="journal article" date="2021" name="Proc. Natl. Acad. Sci. U.S.A.">
        <title>A Catalog of Tens of Thousands of Viruses from Human Metagenomes Reveals Hidden Associations with Chronic Diseases.</title>
        <authorList>
            <person name="Tisza M.J."/>
            <person name="Buck C.B."/>
        </authorList>
    </citation>
    <scope>NUCLEOTIDE SEQUENCE</scope>
    <source>
        <strain evidence="9">Ct5xZ3</strain>
    </source>
</reference>
<evidence type="ECO:0000256" key="4">
    <source>
        <dbReference type="ARBA" id="ARBA00023172"/>
    </source>
</evidence>
<dbReference type="PROSITE" id="PS51736">
    <property type="entry name" value="RECOMBINASES_3"/>
    <property type="match status" value="1"/>
</dbReference>
<feature type="domain" description="Resolvase/invertase-type recombinase catalytic" evidence="7">
    <location>
        <begin position="13"/>
        <end position="160"/>
    </location>
</feature>
<evidence type="ECO:0000256" key="6">
    <source>
        <dbReference type="PROSITE-ProRule" id="PRU10137"/>
    </source>
</evidence>
<dbReference type="GO" id="GO:0003677">
    <property type="term" value="F:DNA binding"/>
    <property type="evidence" value="ECO:0007669"/>
    <property type="project" value="UniProtKB-KW"/>
</dbReference>
<keyword evidence="1" id="KW-0229">DNA integration</keyword>
<sequence length="572" mass="65699">MAFQKLTPGSKARVAIYVRVSTLHQVDRDSLPMQKQDLIAYAKLMLNTDDYVIFEDAGYSGKNTDRPKYQEMLSQLRAGAFTHLLVWKIDRISRNLLDFATMYAELKDLGVVFVSKNEQFDTSTAMGEAMLKIILVFAELERNMTSERVTATMISRASNGQWNGGRVPYGYKWDAEDQTFSFNSDEYNVARMIHDKYEEFHSLVRLSRWLNEHGYKTRSGNDWNPVSCLIILRSVFYCGDYQYNRLKEGNRQKKKDESEWITVENHHPAIVSREQKQRIISVLEANSRLCKQRGMYRATKRVHIFQGLIICGNCGALMGSSPASKKADGWSYSKYGCPTKRRHENVCTGKYTSDPIVGEFVFNYILNMLNAQNDFSNIGSPEDLQRRLLIGNTFNYIDHIDQEGLNDLYNVLLSGVRSNVYAPDVSLKNKAPAESEISRLRSEKQKTERALDRLRSLYLYSDDAMSETEYMIQKSKLQDVLDDLNEQLGVVSSDEWQQSVSDDVFIQRASNFILSQKLTGRKYVNYKVLAQSVDPEVLKSFVTSVIDSITMYDGMVHQITFKNGLSHTFIFK</sequence>
<dbReference type="InterPro" id="IPR025827">
    <property type="entry name" value="Zn_ribbon_recom_dom"/>
</dbReference>
<evidence type="ECO:0000256" key="5">
    <source>
        <dbReference type="PIRSR" id="PIRSR606118-50"/>
    </source>
</evidence>
<evidence type="ECO:0000313" key="9">
    <source>
        <dbReference type="EMBL" id="DAE92087.1"/>
    </source>
</evidence>
<dbReference type="GO" id="GO:0015074">
    <property type="term" value="P:DNA integration"/>
    <property type="evidence" value="ECO:0007669"/>
    <property type="project" value="UniProtKB-KW"/>
</dbReference>
<dbReference type="CDD" id="cd03768">
    <property type="entry name" value="SR_ResInv"/>
    <property type="match status" value="1"/>
</dbReference>